<dbReference type="OrthoDB" id="277548at2"/>
<proteinExistence type="predicted"/>
<comment type="caution">
    <text evidence="3">The sequence shown here is derived from an EMBL/GenBank/DDBJ whole genome shotgun (WGS) entry which is preliminary data.</text>
</comment>
<evidence type="ECO:0000256" key="1">
    <source>
        <dbReference type="SAM" id="MobiDB-lite"/>
    </source>
</evidence>
<feature type="chain" id="PRO_5008673029" evidence="2">
    <location>
        <begin position="33"/>
        <end position="283"/>
    </location>
</feature>
<gene>
    <name evidence="3" type="ORF">A6X21_05210</name>
</gene>
<evidence type="ECO:0000256" key="2">
    <source>
        <dbReference type="SAM" id="SignalP"/>
    </source>
</evidence>
<keyword evidence="2" id="KW-0732">Signal</keyword>
<name>A0A1C3EDL0_9PLAN</name>
<organism evidence="3 4">
    <name type="scientific">Planctopirus hydrillae</name>
    <dbReference type="NCBI Taxonomy" id="1841610"/>
    <lineage>
        <taxon>Bacteria</taxon>
        <taxon>Pseudomonadati</taxon>
        <taxon>Planctomycetota</taxon>
        <taxon>Planctomycetia</taxon>
        <taxon>Planctomycetales</taxon>
        <taxon>Planctomycetaceae</taxon>
        <taxon>Planctopirus</taxon>
    </lineage>
</organism>
<accession>A0A1C3EDL0</accession>
<dbReference type="RefSeq" id="WP_068847816.1">
    <property type="nucleotide sequence ID" value="NZ_LYDR01000089.1"/>
</dbReference>
<dbReference type="Proteomes" id="UP000094828">
    <property type="component" value="Unassembled WGS sequence"/>
</dbReference>
<dbReference type="STRING" id="1841610.A6X21_05210"/>
<dbReference type="EMBL" id="LYDR01000089">
    <property type="protein sequence ID" value="ODA31336.1"/>
    <property type="molecule type" value="Genomic_DNA"/>
</dbReference>
<evidence type="ECO:0000313" key="4">
    <source>
        <dbReference type="Proteomes" id="UP000094828"/>
    </source>
</evidence>
<keyword evidence="4" id="KW-1185">Reference proteome</keyword>
<feature type="compositionally biased region" description="Basic and acidic residues" evidence="1">
    <location>
        <begin position="199"/>
        <end position="217"/>
    </location>
</feature>
<feature type="compositionally biased region" description="Basic and acidic residues" evidence="1">
    <location>
        <begin position="157"/>
        <end position="175"/>
    </location>
</feature>
<feature type="region of interest" description="Disordered" evidence="1">
    <location>
        <begin position="259"/>
        <end position="283"/>
    </location>
</feature>
<feature type="compositionally biased region" description="Polar residues" evidence="1">
    <location>
        <begin position="179"/>
        <end position="190"/>
    </location>
</feature>
<feature type="signal peptide" evidence="2">
    <location>
        <begin position="1"/>
        <end position="32"/>
    </location>
</feature>
<protein>
    <submittedName>
        <fullName evidence="3">Uncharacterized protein</fullName>
    </submittedName>
</protein>
<feature type="compositionally biased region" description="Polar residues" evidence="1">
    <location>
        <begin position="48"/>
        <end position="70"/>
    </location>
</feature>
<feature type="compositionally biased region" description="Polar residues" evidence="1">
    <location>
        <begin position="103"/>
        <end position="156"/>
    </location>
</feature>
<reference evidence="3 4" key="1">
    <citation type="submission" date="2016-05" db="EMBL/GenBank/DDBJ databases">
        <title>Genomic and physiological characterization of Planctopirus sp. isolated from fresh water lake.</title>
        <authorList>
            <person name="Subhash Y."/>
            <person name="Ramana C."/>
        </authorList>
    </citation>
    <scope>NUCLEOTIDE SEQUENCE [LARGE SCALE GENOMIC DNA]</scope>
    <source>
        <strain evidence="3 4">JC280</strain>
    </source>
</reference>
<dbReference type="AlphaFoldDB" id="A0A1C3EDL0"/>
<sequence>MKPFKNSVLTKMMASWLLPGFMLLSVVNTAPAGSSEPDGALRPDENQPVATQPDQPVKSSAPRQSPQQLSAELLKQIDQSEAALRSAKPDRPRATAEPPASLHQKNSIELLNKLIQQLEQQSENSDTPGGSPESHSSPANPDASSKPESGMSQGQSSEKESSRPQKETTTKDQAAKNDASPQGSSQKQGDNANANEAEAGNRERERLAKEAARKRQLEVDVWGHLPDTVRGELLNSFDERILPSYERLVKKYYEALAEAQPASGGANGSSSSAAGRKSPSGKD</sequence>
<evidence type="ECO:0000313" key="3">
    <source>
        <dbReference type="EMBL" id="ODA31336.1"/>
    </source>
</evidence>
<feature type="region of interest" description="Disordered" evidence="1">
    <location>
        <begin position="30"/>
        <end position="217"/>
    </location>
</feature>